<dbReference type="InterPro" id="IPR036388">
    <property type="entry name" value="WH-like_DNA-bd_sf"/>
</dbReference>
<dbReference type="SUPFAM" id="SSF46689">
    <property type="entry name" value="Homeodomain-like"/>
    <property type="match status" value="1"/>
</dbReference>
<dbReference type="InterPro" id="IPR036397">
    <property type="entry name" value="RNaseH_sf"/>
</dbReference>
<dbReference type="Gene3D" id="3.30.420.10">
    <property type="entry name" value="Ribonuclease H-like superfamily/Ribonuclease H"/>
    <property type="match status" value="1"/>
</dbReference>
<dbReference type="SUPFAM" id="SSF53098">
    <property type="entry name" value="Ribonuclease H-like"/>
    <property type="match status" value="1"/>
</dbReference>
<accession>A0A5S9NCI9</accession>
<dbReference type="AlphaFoldDB" id="A0A5S9NCI9"/>
<dbReference type="EMBL" id="CACSAS010000001">
    <property type="protein sequence ID" value="CAA0087059.1"/>
    <property type="molecule type" value="Genomic_DNA"/>
</dbReference>
<dbReference type="InterPro" id="IPR009057">
    <property type="entry name" value="Homeodomain-like_sf"/>
</dbReference>
<feature type="domain" description="Integrase catalytic" evidence="1">
    <location>
        <begin position="132"/>
        <end position="299"/>
    </location>
</feature>
<sequence>MRYPASEKLEIIRIVEQSHLSARRTLEQLGIPRRTFYRWYDRYIEGGPEALADRPSAPSRVWNRIPAEIHNQIIELALEQSELSPRELAVRFTDEKRYFVSEATVYRLLKAHDLITSPAYVVIKAADAFHTKTTRPNEMWQTDFTYFKIIGWGWMYLSTVLDDFSRYIIAWKLCTNMRAEDVTDTLDLALKASGCDSATVLHKPRLLSDNGPSYIAGELAEYIEINKMSHVRGAPMHPQTQGKIERWHQTLKNRILLENYFLPGDLEAQIEAFVEHYNHQRYHESLDNVTPSDAYFGRAPAIIKQRERIKRQTIEYRRLQHRKLAA</sequence>
<dbReference type="NCBIfam" id="NF033516">
    <property type="entry name" value="transpos_IS3"/>
    <property type="match status" value="1"/>
</dbReference>
<dbReference type="PROSITE" id="PS50994">
    <property type="entry name" value="INTEGRASE"/>
    <property type="match status" value="1"/>
</dbReference>
<dbReference type="InterPro" id="IPR050900">
    <property type="entry name" value="Transposase_IS3/IS150/IS904"/>
</dbReference>
<reference evidence="2 3" key="1">
    <citation type="submission" date="2019-12" db="EMBL/GenBank/DDBJ databases">
        <authorList>
            <person name="Reyes-Prieto M."/>
        </authorList>
    </citation>
    <scope>NUCLEOTIDE SEQUENCE [LARGE SCALE GENOMIC DNA]</scope>
    <source>
        <strain evidence="2">HF14-78462</strain>
    </source>
</reference>
<dbReference type="Pfam" id="PF00665">
    <property type="entry name" value="rve"/>
    <property type="match status" value="1"/>
</dbReference>
<dbReference type="Gene3D" id="1.10.10.10">
    <property type="entry name" value="Winged helix-like DNA-binding domain superfamily/Winged helix DNA-binding domain"/>
    <property type="match status" value="1"/>
</dbReference>
<organism evidence="2 3">
    <name type="scientific">Starkeya nomas</name>
    <dbReference type="NCBI Taxonomy" id="2666134"/>
    <lineage>
        <taxon>Bacteria</taxon>
        <taxon>Pseudomonadati</taxon>
        <taxon>Pseudomonadota</taxon>
        <taxon>Alphaproteobacteria</taxon>
        <taxon>Hyphomicrobiales</taxon>
        <taxon>Xanthobacteraceae</taxon>
        <taxon>Starkeya</taxon>
    </lineage>
</organism>
<evidence type="ECO:0000313" key="3">
    <source>
        <dbReference type="Proteomes" id="UP000433050"/>
    </source>
</evidence>
<evidence type="ECO:0000313" key="2">
    <source>
        <dbReference type="EMBL" id="CAA0087059.1"/>
    </source>
</evidence>
<keyword evidence="3" id="KW-1185">Reference proteome</keyword>
<dbReference type="GO" id="GO:0003676">
    <property type="term" value="F:nucleic acid binding"/>
    <property type="evidence" value="ECO:0007669"/>
    <property type="project" value="InterPro"/>
</dbReference>
<proteinExistence type="predicted"/>
<protein>
    <submittedName>
        <fullName evidence="2">IS3 family transposase ISSsp2</fullName>
    </submittedName>
</protein>
<dbReference type="PANTHER" id="PTHR46889">
    <property type="entry name" value="TRANSPOSASE INSF FOR INSERTION SEQUENCE IS3B-RELATED"/>
    <property type="match status" value="1"/>
</dbReference>
<dbReference type="InterPro" id="IPR048020">
    <property type="entry name" value="Transpos_IS3"/>
</dbReference>
<dbReference type="InterPro" id="IPR001584">
    <property type="entry name" value="Integrase_cat-core"/>
</dbReference>
<name>A0A5S9NCI9_9HYPH</name>
<dbReference type="GO" id="GO:0015074">
    <property type="term" value="P:DNA integration"/>
    <property type="evidence" value="ECO:0007669"/>
    <property type="project" value="InterPro"/>
</dbReference>
<gene>
    <name evidence="2" type="ORF">STARVERO_00373</name>
</gene>
<evidence type="ECO:0000259" key="1">
    <source>
        <dbReference type="PROSITE" id="PS50994"/>
    </source>
</evidence>
<dbReference type="PANTHER" id="PTHR46889:SF4">
    <property type="entry name" value="TRANSPOSASE INSO FOR INSERTION SEQUENCE ELEMENT IS911B-RELATED"/>
    <property type="match status" value="1"/>
</dbReference>
<dbReference type="Pfam" id="PF13565">
    <property type="entry name" value="HTH_32"/>
    <property type="match status" value="1"/>
</dbReference>
<dbReference type="Proteomes" id="UP000433050">
    <property type="component" value="Unassembled WGS sequence"/>
</dbReference>
<dbReference type="InterPro" id="IPR012337">
    <property type="entry name" value="RNaseH-like_sf"/>
</dbReference>